<reference evidence="17" key="1">
    <citation type="submission" date="2017-12" db="EMBL/GenBank/DDBJ databases">
        <title>Draft genome sequence of Telmatospirillum siberiense 26-4b1T, an acidotolerant peatland alphaproteobacterium potentially involved in sulfur cycling.</title>
        <authorList>
            <person name="Hausmann B."/>
            <person name="Pjevac P."/>
            <person name="Schreck K."/>
            <person name="Herbold C.W."/>
            <person name="Daims H."/>
            <person name="Wagner M."/>
            <person name="Pester M."/>
            <person name="Loy A."/>
        </authorList>
    </citation>
    <scope>NUCLEOTIDE SEQUENCE [LARGE SCALE GENOMIC DNA]</scope>
    <source>
        <strain evidence="17">26-4b1</strain>
    </source>
</reference>
<dbReference type="Gene3D" id="2.30.30.40">
    <property type="entry name" value="SH3 Domains"/>
    <property type="match status" value="1"/>
</dbReference>
<evidence type="ECO:0000256" key="4">
    <source>
        <dbReference type="ARBA" id="ARBA00022500"/>
    </source>
</evidence>
<evidence type="ECO:0000256" key="7">
    <source>
        <dbReference type="ARBA" id="ARBA00022741"/>
    </source>
</evidence>
<evidence type="ECO:0000256" key="11">
    <source>
        <dbReference type="ARBA" id="ARBA00035100"/>
    </source>
</evidence>
<keyword evidence="10" id="KW-0902">Two-component regulatory system</keyword>
<dbReference type="InterPro" id="IPR004105">
    <property type="entry name" value="CheA-like_dim"/>
</dbReference>
<dbReference type="OrthoDB" id="9803176at2"/>
<dbReference type="Pfam" id="PF01627">
    <property type="entry name" value="Hpt"/>
    <property type="match status" value="1"/>
</dbReference>
<dbReference type="InterPro" id="IPR002545">
    <property type="entry name" value="CheW-lke_dom"/>
</dbReference>
<dbReference type="EC" id="2.7.13.3" evidence="2"/>
<dbReference type="InterPro" id="IPR008207">
    <property type="entry name" value="Sig_transdc_His_kin_Hpt_dom"/>
</dbReference>
<name>A0A2N3PX68_9PROT</name>
<evidence type="ECO:0000256" key="12">
    <source>
        <dbReference type="PROSITE-ProRule" id="PRU00110"/>
    </source>
</evidence>
<keyword evidence="4" id="KW-0145">Chemotaxis</keyword>
<evidence type="ECO:0000256" key="9">
    <source>
        <dbReference type="ARBA" id="ARBA00022840"/>
    </source>
</evidence>
<dbReference type="Gene3D" id="1.10.287.560">
    <property type="entry name" value="Histidine kinase CheA-like, homodimeric domain"/>
    <property type="match status" value="1"/>
</dbReference>
<evidence type="ECO:0000256" key="8">
    <source>
        <dbReference type="ARBA" id="ARBA00022777"/>
    </source>
</evidence>
<dbReference type="SUPFAM" id="SSF55874">
    <property type="entry name" value="ATPase domain of HSP90 chaperone/DNA topoisomerase II/histidine kinase"/>
    <property type="match status" value="1"/>
</dbReference>
<organism evidence="16 17">
    <name type="scientific">Telmatospirillum siberiense</name>
    <dbReference type="NCBI Taxonomy" id="382514"/>
    <lineage>
        <taxon>Bacteria</taxon>
        <taxon>Pseudomonadati</taxon>
        <taxon>Pseudomonadota</taxon>
        <taxon>Alphaproteobacteria</taxon>
        <taxon>Rhodospirillales</taxon>
        <taxon>Rhodospirillaceae</taxon>
        <taxon>Telmatospirillum</taxon>
    </lineage>
</organism>
<dbReference type="SUPFAM" id="SSF47384">
    <property type="entry name" value="Homodimeric domain of signal transducing histidine kinase"/>
    <property type="match status" value="1"/>
</dbReference>
<evidence type="ECO:0000256" key="2">
    <source>
        <dbReference type="ARBA" id="ARBA00012438"/>
    </source>
</evidence>
<dbReference type="Gene3D" id="3.30.565.10">
    <property type="entry name" value="Histidine kinase-like ATPase, C-terminal domain"/>
    <property type="match status" value="1"/>
</dbReference>
<dbReference type="RefSeq" id="WP_101250262.1">
    <property type="nucleotide sequence ID" value="NZ_PIUM01000007.1"/>
</dbReference>
<dbReference type="InterPro" id="IPR004358">
    <property type="entry name" value="Sig_transdc_His_kin-like_C"/>
</dbReference>
<dbReference type="InterPro" id="IPR037257">
    <property type="entry name" value="T2SS_E_N_sf"/>
</dbReference>
<dbReference type="SMART" id="SM00260">
    <property type="entry name" value="CheW"/>
    <property type="match status" value="1"/>
</dbReference>
<dbReference type="InterPro" id="IPR003594">
    <property type="entry name" value="HATPase_dom"/>
</dbReference>
<feature type="domain" description="CheW-like" evidence="14">
    <location>
        <begin position="547"/>
        <end position="679"/>
    </location>
</feature>
<dbReference type="InterPro" id="IPR051315">
    <property type="entry name" value="Bact_Chemotaxis_CheA"/>
</dbReference>
<evidence type="ECO:0000256" key="6">
    <source>
        <dbReference type="ARBA" id="ARBA00022679"/>
    </source>
</evidence>
<evidence type="ECO:0000256" key="5">
    <source>
        <dbReference type="ARBA" id="ARBA00022553"/>
    </source>
</evidence>
<dbReference type="PANTHER" id="PTHR43395">
    <property type="entry name" value="SENSOR HISTIDINE KINASE CHEA"/>
    <property type="match status" value="1"/>
</dbReference>
<dbReference type="Proteomes" id="UP000233293">
    <property type="component" value="Unassembled WGS sequence"/>
</dbReference>
<dbReference type="SUPFAM" id="SSF160246">
    <property type="entry name" value="EspE N-terminal domain-like"/>
    <property type="match status" value="1"/>
</dbReference>
<keyword evidence="9" id="KW-0067">ATP-binding</keyword>
<dbReference type="EMBL" id="PIUM01000007">
    <property type="protein sequence ID" value="PKU25002.1"/>
    <property type="molecule type" value="Genomic_DNA"/>
</dbReference>
<feature type="domain" description="Histidine kinase" evidence="13">
    <location>
        <begin position="297"/>
        <end position="545"/>
    </location>
</feature>
<keyword evidence="8" id="KW-0418">Kinase</keyword>
<evidence type="ECO:0000256" key="10">
    <source>
        <dbReference type="ARBA" id="ARBA00023012"/>
    </source>
</evidence>
<evidence type="ECO:0000313" key="17">
    <source>
        <dbReference type="Proteomes" id="UP000233293"/>
    </source>
</evidence>
<dbReference type="InterPro" id="IPR036061">
    <property type="entry name" value="CheW-like_dom_sf"/>
</dbReference>
<dbReference type="InterPro" id="IPR005467">
    <property type="entry name" value="His_kinase_dom"/>
</dbReference>
<sequence>MNGRSDPAQTFRDESVELLAELETTLLSLEERPDDRDLLDAAFRALHTLKGSGAMFGFEAAAAFTHHLENAFDQVRKGQLALNSSLIGVALASKDHIRALIESPESADKTEGERLLGLVAQQIGTVETASVSKDVKGGPEAGGEVTWRIRFRLAADALERGTKSSLLLDELRSLGTATVVALTEALPPIEEMDPFRCYVAWDVILTTSQPRTVIEDVFIFVLDDTDLTIEPVDPQSERIGEILVARGEIDGEQVNAVAAEQPKIGQLLVKSGNISEERLHSALAEQKHIRAESEQAKTANSIRVPAERLDDLMDQVGELVIAHARLKQLVSASQDLQIKSVTEEIERLSNSLRDTTMGIRMVPIGSLFSRFRRLVRDLSQELGKDVALTMSGEETELDKTMIERLNDPLIHIIRNSLDHGLEQPQVRQASGKASQGEIHLSARHAGTQVQISIRDDGRGLDRDRIRAKAEQQELIQPGAKISDSELFQLILHPGFSTAAAVTNLSGRGVGMDVVKRAIDSLRGTIDIASTPGAGTVITLGLPLTLAIIDGLLVRVGAGRYVIPLSAVEECVELSQEEDQRNTGRNFLNIRGALVPFIRLRELFGTRDAPAPYPKVVIISTGDRRVGLVVDQVLGDHQTVIKSLSKLHADVENFSGASILGDGTVALIFDIGHLVAFGQSFEAQRDAS</sequence>
<dbReference type="InterPro" id="IPR036097">
    <property type="entry name" value="HisK_dim/P_sf"/>
</dbReference>
<dbReference type="GO" id="GO:0000155">
    <property type="term" value="F:phosphorelay sensor kinase activity"/>
    <property type="evidence" value="ECO:0007669"/>
    <property type="project" value="InterPro"/>
</dbReference>
<dbReference type="SMART" id="SM01231">
    <property type="entry name" value="H-kinase_dim"/>
    <property type="match status" value="1"/>
</dbReference>
<proteinExistence type="predicted"/>
<dbReference type="Pfam" id="PF02518">
    <property type="entry name" value="HATPase_c"/>
    <property type="match status" value="1"/>
</dbReference>
<dbReference type="CDD" id="cd00088">
    <property type="entry name" value="HPT"/>
    <property type="match status" value="1"/>
</dbReference>
<dbReference type="InterPro" id="IPR036890">
    <property type="entry name" value="HATPase_C_sf"/>
</dbReference>
<dbReference type="CDD" id="cd00731">
    <property type="entry name" value="CheA_reg"/>
    <property type="match status" value="1"/>
</dbReference>
<evidence type="ECO:0000259" key="13">
    <source>
        <dbReference type="PROSITE" id="PS50109"/>
    </source>
</evidence>
<dbReference type="PANTHER" id="PTHR43395:SF10">
    <property type="entry name" value="CHEMOTAXIS PROTEIN CHEA"/>
    <property type="match status" value="1"/>
</dbReference>
<dbReference type="Gene3D" id="1.20.120.160">
    <property type="entry name" value="HPT domain"/>
    <property type="match status" value="1"/>
</dbReference>
<keyword evidence="7" id="KW-0547">Nucleotide-binding</keyword>
<dbReference type="PROSITE" id="PS50894">
    <property type="entry name" value="HPT"/>
    <property type="match status" value="1"/>
</dbReference>
<dbReference type="PROSITE" id="PS50109">
    <property type="entry name" value="HIS_KIN"/>
    <property type="match status" value="1"/>
</dbReference>
<dbReference type="GO" id="GO:0005737">
    <property type="term" value="C:cytoplasm"/>
    <property type="evidence" value="ECO:0007669"/>
    <property type="project" value="InterPro"/>
</dbReference>
<dbReference type="SMART" id="SM00387">
    <property type="entry name" value="HATPase_c"/>
    <property type="match status" value="1"/>
</dbReference>
<comment type="caution">
    <text evidence="16">The sequence shown here is derived from an EMBL/GenBank/DDBJ whole genome shotgun (WGS) entry which is preliminary data.</text>
</comment>
<keyword evidence="6" id="KW-0808">Transferase</keyword>
<evidence type="ECO:0000256" key="3">
    <source>
        <dbReference type="ARBA" id="ARBA00021495"/>
    </source>
</evidence>
<dbReference type="CDD" id="cd16916">
    <property type="entry name" value="HATPase_CheA-like"/>
    <property type="match status" value="1"/>
</dbReference>
<dbReference type="PRINTS" id="PR00344">
    <property type="entry name" value="BCTRLSENSOR"/>
</dbReference>
<comment type="catalytic activity">
    <reaction evidence="1">
        <text>ATP + protein L-histidine = ADP + protein N-phospho-L-histidine.</text>
        <dbReference type="EC" id="2.7.13.3"/>
    </reaction>
</comment>
<evidence type="ECO:0000256" key="1">
    <source>
        <dbReference type="ARBA" id="ARBA00000085"/>
    </source>
</evidence>
<feature type="domain" description="HPt" evidence="15">
    <location>
        <begin position="1"/>
        <end position="104"/>
    </location>
</feature>
<comment type="function">
    <text evidence="11">Involved in the transmission of sensory signals from the chemoreceptors to the flagellar motors. CheA is autophosphorylated; it can transfer its phosphate group to either CheB or CheY.</text>
</comment>
<dbReference type="Pfam" id="PF02895">
    <property type="entry name" value="H-kinase_dim"/>
    <property type="match status" value="1"/>
</dbReference>
<dbReference type="AlphaFoldDB" id="A0A2N3PX68"/>
<evidence type="ECO:0000259" key="14">
    <source>
        <dbReference type="PROSITE" id="PS50851"/>
    </source>
</evidence>
<keyword evidence="5 12" id="KW-0597">Phosphoprotein</keyword>
<protein>
    <recommendedName>
        <fullName evidence="3">Chemotaxis protein CheA</fullName>
        <ecNumber evidence="2">2.7.13.3</ecNumber>
    </recommendedName>
</protein>
<dbReference type="SUPFAM" id="SSF47226">
    <property type="entry name" value="Histidine-containing phosphotransfer domain, HPT domain"/>
    <property type="match status" value="1"/>
</dbReference>
<dbReference type="InterPro" id="IPR036641">
    <property type="entry name" value="HPT_dom_sf"/>
</dbReference>
<keyword evidence="17" id="KW-1185">Reference proteome</keyword>
<feature type="modified residue" description="Phosphohistidine" evidence="12">
    <location>
        <position position="47"/>
    </location>
</feature>
<dbReference type="PROSITE" id="PS50851">
    <property type="entry name" value="CHEW"/>
    <property type="match status" value="1"/>
</dbReference>
<dbReference type="GO" id="GO:0005524">
    <property type="term" value="F:ATP binding"/>
    <property type="evidence" value="ECO:0007669"/>
    <property type="project" value="UniProtKB-KW"/>
</dbReference>
<dbReference type="SMART" id="SM00073">
    <property type="entry name" value="HPT"/>
    <property type="match status" value="1"/>
</dbReference>
<dbReference type="SUPFAM" id="SSF50341">
    <property type="entry name" value="CheW-like"/>
    <property type="match status" value="1"/>
</dbReference>
<dbReference type="GO" id="GO:0006935">
    <property type="term" value="P:chemotaxis"/>
    <property type="evidence" value="ECO:0007669"/>
    <property type="project" value="UniProtKB-KW"/>
</dbReference>
<dbReference type="FunFam" id="3.30.565.10:FF:000016">
    <property type="entry name" value="Chemotaxis protein CheA, putative"/>
    <property type="match status" value="1"/>
</dbReference>
<evidence type="ECO:0000313" key="16">
    <source>
        <dbReference type="EMBL" id="PKU25002.1"/>
    </source>
</evidence>
<dbReference type="Pfam" id="PF01584">
    <property type="entry name" value="CheW"/>
    <property type="match status" value="1"/>
</dbReference>
<evidence type="ECO:0000259" key="15">
    <source>
        <dbReference type="PROSITE" id="PS50894"/>
    </source>
</evidence>
<gene>
    <name evidence="16" type="ORF">CWS72_09065</name>
</gene>
<dbReference type="InterPro" id="IPR037006">
    <property type="entry name" value="CheA-like_homodim_sf"/>
</dbReference>
<accession>A0A2N3PX68</accession>